<evidence type="ECO:0000313" key="3">
    <source>
        <dbReference type="Proteomes" id="UP000322245"/>
    </source>
</evidence>
<feature type="compositionally biased region" description="Acidic residues" evidence="1">
    <location>
        <begin position="304"/>
        <end position="315"/>
    </location>
</feature>
<dbReference type="InterPro" id="IPR022235">
    <property type="entry name" value="DUF3760"/>
</dbReference>
<dbReference type="AlphaFoldDB" id="A0A5D3AIG7"/>
<protein>
    <submittedName>
        <fullName evidence="2">Uncharacterized protein</fullName>
    </submittedName>
</protein>
<reference evidence="2 3" key="1">
    <citation type="submission" date="2017-05" db="EMBL/GenBank/DDBJ databases">
        <title>The Genome Sequence of Tsuchiyaea wingfieldii DSM 27421.</title>
        <authorList>
            <person name="Cuomo C."/>
            <person name="Passer A."/>
            <person name="Billmyre B."/>
            <person name="Heitman J."/>
        </authorList>
    </citation>
    <scope>NUCLEOTIDE SEQUENCE [LARGE SCALE GENOMIC DNA]</scope>
    <source>
        <strain evidence="2 3">DSM 27421</strain>
    </source>
</reference>
<feature type="compositionally biased region" description="Basic and acidic residues" evidence="1">
    <location>
        <begin position="339"/>
        <end position="355"/>
    </location>
</feature>
<proteinExistence type="predicted"/>
<name>A0A5D3AIG7_9TREE</name>
<organism evidence="2 3">
    <name type="scientific">Cryptococcus floricola</name>
    <dbReference type="NCBI Taxonomy" id="2591691"/>
    <lineage>
        <taxon>Eukaryota</taxon>
        <taxon>Fungi</taxon>
        <taxon>Dikarya</taxon>
        <taxon>Basidiomycota</taxon>
        <taxon>Agaricomycotina</taxon>
        <taxon>Tremellomycetes</taxon>
        <taxon>Tremellales</taxon>
        <taxon>Cryptococcaceae</taxon>
        <taxon>Cryptococcus</taxon>
    </lineage>
</organism>
<dbReference type="EMBL" id="NIDF01000256">
    <property type="protein sequence ID" value="TYJ51367.1"/>
    <property type="molecule type" value="Genomic_DNA"/>
</dbReference>
<dbReference type="Proteomes" id="UP000322245">
    <property type="component" value="Unassembled WGS sequence"/>
</dbReference>
<feature type="compositionally biased region" description="Acidic residues" evidence="1">
    <location>
        <begin position="356"/>
        <end position="376"/>
    </location>
</feature>
<sequence length="436" mass="49717">MSTIIPTTFAALHPVHHIILDELVVSDPLSVLTLSRLCYKRVIPVLYRTIHSSPEVFRGLELEQGYERTRAALASTETLSIGGSTSIDTLFELGGREYKRVCHSCAKNRSASTSEYVSTIYPRCYFSLFRSLERVEIGFSALQASRTYCLNADRPDLEEDLVARIGFQTPADLEETIFHLDEDGVDYWHQVDTHLHYQMPQEAVILLKGEVPNSEELAVSFDGMRAGIVSFGRIGERLPTAWPNGERLRVFVRARQPWETLNDYELHEYTITMALALVRYAEHLTARIEWREEWELENDHCKDEDSEDDEEDNDGSGDKKDSEGDEDGKSDGNSEGGDESERSADESEGFDHNEIEESDEDDEGSEDDESDGDDAHEEPKPLDRVEIHFPLFDQVFVHMPEEGRQVVDALVRDGRMVLEEFDVKAVEELGEMRWSW</sequence>
<dbReference type="Pfam" id="PF12586">
    <property type="entry name" value="DUF3760"/>
    <property type="match status" value="1"/>
</dbReference>
<keyword evidence="3" id="KW-1185">Reference proteome</keyword>
<comment type="caution">
    <text evidence="2">The sequence shown here is derived from an EMBL/GenBank/DDBJ whole genome shotgun (WGS) entry which is preliminary data.</text>
</comment>
<accession>A0A5D3AIG7</accession>
<feature type="region of interest" description="Disordered" evidence="1">
    <location>
        <begin position="299"/>
        <end position="385"/>
    </location>
</feature>
<feature type="compositionally biased region" description="Basic and acidic residues" evidence="1">
    <location>
        <begin position="316"/>
        <end position="332"/>
    </location>
</feature>
<evidence type="ECO:0000256" key="1">
    <source>
        <dbReference type="SAM" id="MobiDB-lite"/>
    </source>
</evidence>
<evidence type="ECO:0000313" key="2">
    <source>
        <dbReference type="EMBL" id="TYJ51367.1"/>
    </source>
</evidence>
<gene>
    <name evidence="2" type="ORF">B9479_008059</name>
</gene>